<dbReference type="Proteomes" id="UP001321477">
    <property type="component" value="Chromosome"/>
</dbReference>
<dbReference type="RefSeq" id="WP_234660644.1">
    <property type="nucleotide sequence ID" value="NZ_AP027734.1"/>
</dbReference>
<organism evidence="1 2">
    <name type="scientific">Agromyces marinus</name>
    <dbReference type="NCBI Taxonomy" id="1389020"/>
    <lineage>
        <taxon>Bacteria</taxon>
        <taxon>Bacillati</taxon>
        <taxon>Actinomycetota</taxon>
        <taxon>Actinomycetes</taxon>
        <taxon>Micrococcales</taxon>
        <taxon>Microbacteriaceae</taxon>
        <taxon>Agromyces</taxon>
    </lineage>
</organism>
<gene>
    <name evidence="1" type="ORF">GCM10025870_15400</name>
</gene>
<accession>A0ABN6YEX8</accession>
<dbReference type="EMBL" id="AP027734">
    <property type="protein sequence ID" value="BDZ54467.1"/>
    <property type="molecule type" value="Genomic_DNA"/>
</dbReference>
<protein>
    <submittedName>
        <fullName evidence="1">Uncharacterized protein</fullName>
    </submittedName>
</protein>
<name>A0ABN6YEX8_9MICO</name>
<evidence type="ECO:0000313" key="1">
    <source>
        <dbReference type="EMBL" id="BDZ54467.1"/>
    </source>
</evidence>
<proteinExistence type="predicted"/>
<evidence type="ECO:0000313" key="2">
    <source>
        <dbReference type="Proteomes" id="UP001321477"/>
    </source>
</evidence>
<keyword evidence="2" id="KW-1185">Reference proteome</keyword>
<reference evidence="2" key="1">
    <citation type="journal article" date="2019" name="Int. J. Syst. Evol. Microbiol.">
        <title>The Global Catalogue of Microorganisms (GCM) 10K type strain sequencing project: providing services to taxonomists for standard genome sequencing and annotation.</title>
        <authorList>
            <consortium name="The Broad Institute Genomics Platform"/>
            <consortium name="The Broad Institute Genome Sequencing Center for Infectious Disease"/>
            <person name="Wu L."/>
            <person name="Ma J."/>
        </authorList>
    </citation>
    <scope>NUCLEOTIDE SEQUENCE [LARGE SCALE GENOMIC DNA]</scope>
    <source>
        <strain evidence="2">NBRC 109019</strain>
    </source>
</reference>
<sequence>MPIVTVIHPEHSAGTDLLTRVADAVSDSLGLGPGDVIAMGTPVLAAVASGGAATHPWPVVTIHGSDRGREAHGRACDAASGAVADWAEEHGIRIEGTWSEWITPQPSA</sequence>